<keyword evidence="15" id="KW-0961">Cell wall biogenesis/degradation</keyword>
<keyword evidence="7" id="KW-0808">Transferase</keyword>
<organism evidence="22 23">
    <name type="scientific">Aneurinibacillus thermoaerophilus</name>
    <dbReference type="NCBI Taxonomy" id="143495"/>
    <lineage>
        <taxon>Bacteria</taxon>
        <taxon>Bacillati</taxon>
        <taxon>Bacillota</taxon>
        <taxon>Bacilli</taxon>
        <taxon>Bacillales</taxon>
        <taxon>Paenibacillaceae</taxon>
        <taxon>Aneurinibacillus group</taxon>
        <taxon>Aneurinibacillus</taxon>
    </lineage>
</organism>
<dbReference type="GO" id="GO:0008955">
    <property type="term" value="F:peptidoglycan glycosyltransferase activity"/>
    <property type="evidence" value="ECO:0007669"/>
    <property type="project" value="UniProtKB-EC"/>
</dbReference>
<keyword evidence="10" id="KW-0133">Cell shape</keyword>
<keyword evidence="5" id="KW-0645">Protease</keyword>
<keyword evidence="6" id="KW-0328">Glycosyltransferase</keyword>
<evidence type="ECO:0000256" key="12">
    <source>
        <dbReference type="ARBA" id="ARBA00022989"/>
    </source>
</evidence>
<evidence type="ECO:0000256" key="13">
    <source>
        <dbReference type="ARBA" id="ARBA00023136"/>
    </source>
</evidence>
<comment type="similarity">
    <text evidence="2">In the N-terminal section; belongs to the glycosyltransferase 51 family.</text>
</comment>
<dbReference type="NCBIfam" id="TIGR02074">
    <property type="entry name" value="PBP_1a_fam"/>
    <property type="match status" value="1"/>
</dbReference>
<evidence type="ECO:0000313" key="24">
    <source>
        <dbReference type="Proteomes" id="UP000826616"/>
    </source>
</evidence>
<evidence type="ECO:0000256" key="4">
    <source>
        <dbReference type="ARBA" id="ARBA00022645"/>
    </source>
</evidence>
<keyword evidence="14" id="KW-0511">Multifunctional enzyme</keyword>
<evidence type="ECO:0000256" key="3">
    <source>
        <dbReference type="ARBA" id="ARBA00022475"/>
    </source>
</evidence>
<dbReference type="SUPFAM" id="SSF53955">
    <property type="entry name" value="Lysozyme-like"/>
    <property type="match status" value="1"/>
</dbReference>
<reference evidence="21 24" key="2">
    <citation type="submission" date="2021-08" db="EMBL/GenBank/DDBJ databases">
        <title>Complete genome sequence of the strain Aneurinibacillus thermoaerophilus CCM 8960.</title>
        <authorList>
            <person name="Musilova J."/>
            <person name="Kourilova X."/>
            <person name="Pernicova I."/>
            <person name="Bezdicek M."/>
            <person name="Lengerova M."/>
            <person name="Obruca S."/>
            <person name="Sedlar K."/>
        </authorList>
    </citation>
    <scope>NUCLEOTIDE SEQUENCE [LARGE SCALE GENOMIC DNA]</scope>
    <source>
        <strain evidence="21 24">CCM 8960</strain>
    </source>
</reference>
<evidence type="ECO:0000256" key="14">
    <source>
        <dbReference type="ARBA" id="ARBA00023268"/>
    </source>
</evidence>
<comment type="catalytic activity">
    <reaction evidence="17">
        <text>[GlcNAc-(1-&gt;4)-Mur2Ac(oyl-L-Ala-gamma-D-Glu-L-Lys-D-Ala-D-Ala)](n)-di-trans,octa-cis-undecaprenyl diphosphate + beta-D-GlcNAc-(1-&gt;4)-Mur2Ac(oyl-L-Ala-gamma-D-Glu-L-Lys-D-Ala-D-Ala)-di-trans,octa-cis-undecaprenyl diphosphate = [GlcNAc-(1-&gt;4)-Mur2Ac(oyl-L-Ala-gamma-D-Glu-L-Lys-D-Ala-D-Ala)](n+1)-di-trans,octa-cis-undecaprenyl diphosphate + di-trans,octa-cis-undecaprenyl diphosphate + H(+)</text>
        <dbReference type="Rhea" id="RHEA:23708"/>
        <dbReference type="Rhea" id="RHEA-COMP:9602"/>
        <dbReference type="Rhea" id="RHEA-COMP:9603"/>
        <dbReference type="ChEBI" id="CHEBI:15378"/>
        <dbReference type="ChEBI" id="CHEBI:58405"/>
        <dbReference type="ChEBI" id="CHEBI:60033"/>
        <dbReference type="ChEBI" id="CHEBI:78435"/>
        <dbReference type="EC" id="2.4.99.28"/>
    </reaction>
</comment>
<protein>
    <submittedName>
        <fullName evidence="21">PBP1A family penicillin-binding protein</fullName>
    </submittedName>
    <submittedName>
        <fullName evidence="22">Penicillin-binding protein 2A</fullName>
    </submittedName>
</protein>
<feature type="domain" description="Penicillin-binding protein transpeptidase" evidence="19">
    <location>
        <begin position="340"/>
        <end position="620"/>
    </location>
</feature>
<keyword evidence="12" id="KW-1133">Transmembrane helix</keyword>
<comment type="catalytic activity">
    <reaction evidence="16">
        <text>Preferential cleavage: (Ac)2-L-Lys-D-Ala-|-D-Ala. Also transpeptidation of peptidyl-alanyl moieties that are N-acyl substituents of D-alanine.</text>
        <dbReference type="EC" id="3.4.16.4"/>
    </reaction>
</comment>
<keyword evidence="13" id="KW-0472">Membrane</keyword>
<dbReference type="PANTHER" id="PTHR32282:SF32">
    <property type="entry name" value="PENICILLIN-BINDING PROTEIN 2A"/>
    <property type="match status" value="1"/>
</dbReference>
<dbReference type="PANTHER" id="PTHR32282">
    <property type="entry name" value="BINDING PROTEIN TRANSPEPTIDASE, PUTATIVE-RELATED"/>
    <property type="match status" value="1"/>
</dbReference>
<evidence type="ECO:0000259" key="20">
    <source>
        <dbReference type="Pfam" id="PF00912"/>
    </source>
</evidence>
<keyword evidence="9" id="KW-0378">Hydrolase</keyword>
<dbReference type="InterPro" id="IPR001460">
    <property type="entry name" value="PCN-bd_Tpept"/>
</dbReference>
<reference evidence="22 23" key="1">
    <citation type="submission" date="2016-10" db="EMBL/GenBank/DDBJ databases">
        <authorList>
            <person name="de Groot N.N."/>
        </authorList>
    </citation>
    <scope>NUCLEOTIDE SEQUENCE [LARGE SCALE GENOMIC DNA]</scope>
    <source>
        <strain evidence="22 23">L 420-91</strain>
    </source>
</reference>
<dbReference type="Pfam" id="PF00905">
    <property type="entry name" value="Transpeptidase"/>
    <property type="match status" value="1"/>
</dbReference>
<proteinExistence type="inferred from homology"/>
<evidence type="ECO:0000256" key="18">
    <source>
        <dbReference type="SAM" id="MobiDB-lite"/>
    </source>
</evidence>
<keyword evidence="4" id="KW-0121">Carboxypeptidase</keyword>
<dbReference type="RefSeq" id="WP_057899607.1">
    <property type="nucleotide sequence ID" value="NZ_CP080764.1"/>
</dbReference>
<evidence type="ECO:0000256" key="1">
    <source>
        <dbReference type="ARBA" id="ARBA00007090"/>
    </source>
</evidence>
<dbReference type="Proteomes" id="UP000826616">
    <property type="component" value="Chromosome"/>
</dbReference>
<dbReference type="InterPro" id="IPR001264">
    <property type="entry name" value="Glyco_trans_51"/>
</dbReference>
<dbReference type="GO" id="GO:0006508">
    <property type="term" value="P:proteolysis"/>
    <property type="evidence" value="ECO:0007669"/>
    <property type="project" value="UniProtKB-KW"/>
</dbReference>
<evidence type="ECO:0000256" key="16">
    <source>
        <dbReference type="ARBA" id="ARBA00034000"/>
    </source>
</evidence>
<gene>
    <name evidence="21" type="ORF">K3F53_04700</name>
    <name evidence="22" type="ORF">SAMN04489735_1002228</name>
</gene>
<evidence type="ECO:0000256" key="6">
    <source>
        <dbReference type="ARBA" id="ARBA00022676"/>
    </source>
</evidence>
<evidence type="ECO:0000256" key="15">
    <source>
        <dbReference type="ARBA" id="ARBA00023316"/>
    </source>
</evidence>
<evidence type="ECO:0000256" key="11">
    <source>
        <dbReference type="ARBA" id="ARBA00022984"/>
    </source>
</evidence>
<evidence type="ECO:0000256" key="2">
    <source>
        <dbReference type="ARBA" id="ARBA00007739"/>
    </source>
</evidence>
<keyword evidence="11" id="KW-0573">Peptidoglycan synthesis</keyword>
<dbReference type="AlphaFoldDB" id="A0A1G7WYL8"/>
<feature type="compositionally biased region" description="Low complexity" evidence="18">
    <location>
        <begin position="771"/>
        <end position="804"/>
    </location>
</feature>
<feature type="region of interest" description="Disordered" evidence="18">
    <location>
        <begin position="626"/>
        <end position="645"/>
    </location>
</feature>
<sequence>MRTRRTTKQGRKKRKPFWRRGPWGIVLLMTALFVLLSVGGCSALYIAGNQMIDMKKLDLMETSTVYDATGNEITKLWVENREKVPFSRIPKHVVDAFVATEDSRFYEHNGIDPIGIGRAIVKDIITRSKAEGASTITQQLARNVFLTNDKTFMRKTKEMMIALNLERQLSKQQILEMYLNRFYAGDGIFGVQTAAKYFFGKPVEQLSLAEGAMLAALPKAPNTYDPRDHPDKALQRRNLVLKLMQENGYITKEQMEQAQKEELKTVPKPTKKANEAYQAYIDYLEKEAEDLLGITGDQLYQGGYQIYTYLDRDAQKAMFEEYERESNFPQGKSDQKVQSAMVIMETKTGGITAMVGGRDYERKGLNRATVRLQPGSTIKPLIAYAPALEKGWTPYTIVKDEKKTYRKYNNWTPRNYRGEGYAGSITMNKALVESRNAATVWTLDKIGLSTGVSYLKKFGLTVEPDEENNLALALGGMKHGASPIQMAQAYSTFANEGKMHKAHVIKKITTKDGTVVAEEKNDEMQVVSPQTAYYMTEMLQNAVREGTGRKAQFGHPLAGKTGTQQYDSKRVSGGTRYAWFVGYTPDYVGAVYMGYDKTDDEHYLRTSGGGAPAQLFSRVMRKAMEGKERKDFKRPEGVEPVKPPVSLPSISDLSATVVDEGGLKVKVNWSGSNDDRIKYRLYRFLGSPADKQLIADTGSSSYMDAFDPNQLYTYVVVPYNAETGEEGTMSNMATVTVPDVLPGTEEPNKSQDPNNPNQSQDPNNPNPADPNQPQDPNSSNPADPNQPQDPNSSNPANPNQPQDPGSVNPANPGEQNKNTEAPMKEWSNERSGKSHGRKHSGETSPEYIQ</sequence>
<dbReference type="SUPFAM" id="SSF56601">
    <property type="entry name" value="beta-lactamase/transpeptidase-like"/>
    <property type="match status" value="1"/>
</dbReference>
<dbReference type="InterPro" id="IPR012338">
    <property type="entry name" value="Beta-lactam/transpept-like"/>
</dbReference>
<dbReference type="Gene3D" id="3.40.710.10">
    <property type="entry name" value="DD-peptidase/beta-lactamase superfamily"/>
    <property type="match status" value="1"/>
</dbReference>
<dbReference type="InterPro" id="IPR050396">
    <property type="entry name" value="Glycosyltr_51/Transpeptidase"/>
</dbReference>
<keyword evidence="3" id="KW-1003">Cell membrane</keyword>
<dbReference type="EMBL" id="CP080764">
    <property type="protein sequence ID" value="QYY43545.1"/>
    <property type="molecule type" value="Genomic_DNA"/>
</dbReference>
<evidence type="ECO:0000256" key="17">
    <source>
        <dbReference type="ARBA" id="ARBA00049902"/>
    </source>
</evidence>
<keyword evidence="24" id="KW-1185">Reference proteome</keyword>
<dbReference type="Pfam" id="PF00912">
    <property type="entry name" value="Transgly"/>
    <property type="match status" value="1"/>
</dbReference>
<dbReference type="GeneID" id="97140659"/>
<dbReference type="GO" id="GO:0008360">
    <property type="term" value="P:regulation of cell shape"/>
    <property type="evidence" value="ECO:0007669"/>
    <property type="project" value="UniProtKB-KW"/>
</dbReference>
<dbReference type="GO" id="GO:0009252">
    <property type="term" value="P:peptidoglycan biosynthetic process"/>
    <property type="evidence" value="ECO:0007669"/>
    <property type="project" value="UniProtKB-KW"/>
</dbReference>
<feature type="domain" description="Glycosyl transferase family 51" evidence="20">
    <location>
        <begin position="71"/>
        <end position="245"/>
    </location>
</feature>
<dbReference type="GO" id="GO:0030288">
    <property type="term" value="C:outer membrane-bounded periplasmic space"/>
    <property type="evidence" value="ECO:0007669"/>
    <property type="project" value="TreeGrafter"/>
</dbReference>
<dbReference type="Gene3D" id="1.10.3810.10">
    <property type="entry name" value="Biosynthetic peptidoglycan transglycosylase-like"/>
    <property type="match status" value="1"/>
</dbReference>
<evidence type="ECO:0000313" key="22">
    <source>
        <dbReference type="EMBL" id="SDG77004.1"/>
    </source>
</evidence>
<dbReference type="GO" id="GO:0071555">
    <property type="term" value="P:cell wall organization"/>
    <property type="evidence" value="ECO:0007669"/>
    <property type="project" value="UniProtKB-KW"/>
</dbReference>
<evidence type="ECO:0000259" key="19">
    <source>
        <dbReference type="Pfam" id="PF00905"/>
    </source>
</evidence>
<dbReference type="GO" id="GO:0008658">
    <property type="term" value="F:penicillin binding"/>
    <property type="evidence" value="ECO:0007669"/>
    <property type="project" value="InterPro"/>
</dbReference>
<dbReference type="OrthoDB" id="9766909at2"/>
<feature type="compositionally biased region" description="Basic and acidic residues" evidence="18">
    <location>
        <begin position="822"/>
        <end position="832"/>
    </location>
</feature>
<dbReference type="InterPro" id="IPR013783">
    <property type="entry name" value="Ig-like_fold"/>
</dbReference>
<dbReference type="GO" id="GO:0009002">
    <property type="term" value="F:serine-type D-Ala-D-Ala carboxypeptidase activity"/>
    <property type="evidence" value="ECO:0007669"/>
    <property type="project" value="UniProtKB-EC"/>
</dbReference>
<feature type="compositionally biased region" description="Low complexity" evidence="18">
    <location>
        <begin position="750"/>
        <end position="763"/>
    </location>
</feature>
<evidence type="ECO:0000313" key="23">
    <source>
        <dbReference type="Proteomes" id="UP000198956"/>
    </source>
</evidence>
<dbReference type="Gene3D" id="2.60.40.10">
    <property type="entry name" value="Immunoglobulins"/>
    <property type="match status" value="1"/>
</dbReference>
<evidence type="ECO:0000256" key="8">
    <source>
        <dbReference type="ARBA" id="ARBA00022692"/>
    </source>
</evidence>
<accession>A0A1G7WYL8</accession>
<feature type="region of interest" description="Disordered" evidence="18">
    <location>
        <begin position="738"/>
        <end position="849"/>
    </location>
</feature>
<evidence type="ECO:0000256" key="10">
    <source>
        <dbReference type="ARBA" id="ARBA00022960"/>
    </source>
</evidence>
<evidence type="ECO:0000313" key="21">
    <source>
        <dbReference type="EMBL" id="QYY43545.1"/>
    </source>
</evidence>
<name>A0A1G7WYL8_ANETH</name>
<evidence type="ECO:0000256" key="5">
    <source>
        <dbReference type="ARBA" id="ARBA00022670"/>
    </source>
</evidence>
<dbReference type="InterPro" id="IPR023346">
    <property type="entry name" value="Lysozyme-like_dom_sf"/>
</dbReference>
<feature type="compositionally biased region" description="Basic and acidic residues" evidence="18">
    <location>
        <begin position="626"/>
        <end position="639"/>
    </location>
</feature>
<evidence type="ECO:0000256" key="7">
    <source>
        <dbReference type="ARBA" id="ARBA00022679"/>
    </source>
</evidence>
<keyword evidence="8" id="KW-0812">Transmembrane</keyword>
<dbReference type="EMBL" id="FNDE01000002">
    <property type="protein sequence ID" value="SDG77004.1"/>
    <property type="molecule type" value="Genomic_DNA"/>
</dbReference>
<dbReference type="InterPro" id="IPR036950">
    <property type="entry name" value="PBP_transglycosylase"/>
</dbReference>
<evidence type="ECO:0000256" key="9">
    <source>
        <dbReference type="ARBA" id="ARBA00022801"/>
    </source>
</evidence>
<comment type="similarity">
    <text evidence="1">In the C-terminal section; belongs to the transpeptidase family.</text>
</comment>
<dbReference type="Proteomes" id="UP000198956">
    <property type="component" value="Unassembled WGS sequence"/>
</dbReference>
<dbReference type="FunFam" id="1.10.3810.10:FF:000001">
    <property type="entry name" value="Penicillin-binding protein 1A"/>
    <property type="match status" value="1"/>
</dbReference>